<feature type="transmembrane region" description="Helical" evidence="1">
    <location>
        <begin position="496"/>
        <end position="516"/>
    </location>
</feature>
<accession>W6UG23</accession>
<dbReference type="PANTHER" id="PTHR11360:SF284">
    <property type="entry name" value="EG:103B4.3 PROTEIN-RELATED"/>
    <property type="match status" value="1"/>
</dbReference>
<dbReference type="Gene3D" id="1.20.1250.20">
    <property type="entry name" value="MFS general substrate transporter like domains"/>
    <property type="match status" value="1"/>
</dbReference>
<dbReference type="InterPro" id="IPR036259">
    <property type="entry name" value="MFS_trans_sf"/>
</dbReference>
<protein>
    <submittedName>
        <fullName evidence="2">Monocarboxylate transporter 9</fullName>
    </submittedName>
</protein>
<feature type="transmembrane region" description="Helical" evidence="1">
    <location>
        <begin position="372"/>
        <end position="390"/>
    </location>
</feature>
<dbReference type="CTD" id="36343781"/>
<gene>
    <name evidence="2" type="ORF">EGR_08066</name>
</gene>
<evidence type="ECO:0000256" key="1">
    <source>
        <dbReference type="SAM" id="Phobius"/>
    </source>
</evidence>
<feature type="transmembrane region" description="Helical" evidence="1">
    <location>
        <begin position="464"/>
        <end position="484"/>
    </location>
</feature>
<dbReference type="AlphaFoldDB" id="W6UG23"/>
<evidence type="ECO:0000313" key="2">
    <source>
        <dbReference type="EMBL" id="EUB57057.1"/>
    </source>
</evidence>
<feature type="transmembrane region" description="Helical" evidence="1">
    <location>
        <begin position="402"/>
        <end position="424"/>
    </location>
</feature>
<evidence type="ECO:0000313" key="3">
    <source>
        <dbReference type="Proteomes" id="UP000019149"/>
    </source>
</evidence>
<keyword evidence="1" id="KW-0812">Transmembrane</keyword>
<keyword evidence="1" id="KW-0472">Membrane</keyword>
<dbReference type="SUPFAM" id="SSF103473">
    <property type="entry name" value="MFS general substrate transporter"/>
    <property type="match status" value="1"/>
</dbReference>
<dbReference type="Proteomes" id="UP000019149">
    <property type="component" value="Unassembled WGS sequence"/>
</dbReference>
<dbReference type="InterPro" id="IPR050327">
    <property type="entry name" value="Proton-linked_MCT"/>
</dbReference>
<feature type="transmembrane region" description="Helical" evidence="1">
    <location>
        <begin position="52"/>
        <end position="72"/>
    </location>
</feature>
<keyword evidence="1" id="KW-1133">Transmembrane helix</keyword>
<comment type="caution">
    <text evidence="2">The sequence shown here is derived from an EMBL/GenBank/DDBJ whole genome shotgun (WGS) entry which is preliminary data.</text>
</comment>
<dbReference type="OrthoDB" id="2213137at2759"/>
<name>W6UG23_ECHGR</name>
<dbReference type="KEGG" id="egl:EGR_08066"/>
<dbReference type="PANTHER" id="PTHR11360">
    <property type="entry name" value="MONOCARBOXYLATE TRANSPORTER"/>
    <property type="match status" value="1"/>
</dbReference>
<dbReference type="GeneID" id="36343781"/>
<keyword evidence="3" id="KW-1185">Reference proteome</keyword>
<proteinExistence type="predicted"/>
<feature type="transmembrane region" description="Helical" evidence="1">
    <location>
        <begin position="430"/>
        <end position="452"/>
    </location>
</feature>
<dbReference type="GO" id="GO:0008028">
    <property type="term" value="F:monocarboxylic acid transmembrane transporter activity"/>
    <property type="evidence" value="ECO:0007669"/>
    <property type="project" value="TreeGrafter"/>
</dbReference>
<dbReference type="RefSeq" id="XP_024348253.1">
    <property type="nucleotide sequence ID" value="XM_024497315.1"/>
</dbReference>
<dbReference type="EMBL" id="APAU02000095">
    <property type="protein sequence ID" value="EUB57057.1"/>
    <property type="molecule type" value="Genomic_DNA"/>
</dbReference>
<sequence length="530" mass="57537">MQLLCDGTVSGYGVVYAGVSNDTYFRKGLGLGSTFICAVVAVTYYFERYRGVASGIASAGTGVGYIVVPLALNSLMTRFDTPIGWRHAVLVDSFILTGTTFVNGLIIRPLEIEAATLNEILDMENMPTYPINHIGKTFRSGLETIRGSEVLGFTSQPKNSSHPLQEQLAEIFASVPTIPGSQLDGSQHTKHSGLWDRIVAQEVDAARRILAEKLRSCALSNDQRDGDILKSAPDGLSHFRLEPSYLHSKVPFFTKTVVVKPLDRPDSLFPSSLHILPSLDRGIANRRMDAAFADDSVLLSTVSPTVASMGSNVRKTPASLRRRLICIFDLTLFHNFSFLVLCSSFVVCQLAYFVPFAYFFTLALDAILTRSSAMWLITTLGILHTLGRLVRGALANFPHVDIVIVTAMSCLLCAVCHFALPFLPHTFITLAIYSGSLGFLCAVPCPLQPLLFVRFLGLSRLTMAVGNSSIIKGIAAVIGPVVAAYIKNSTGSLDGTFYWCGGCLLVSGLLLFLLYLPCEGANDQRDPMGE</sequence>
<feature type="transmembrane region" description="Helical" evidence="1">
    <location>
        <begin position="28"/>
        <end position="46"/>
    </location>
</feature>
<feature type="transmembrane region" description="Helical" evidence="1">
    <location>
        <begin position="324"/>
        <end position="352"/>
    </location>
</feature>
<reference evidence="2 3" key="1">
    <citation type="journal article" date="2013" name="Nat. Genet.">
        <title>The genome of the hydatid tapeworm Echinococcus granulosus.</title>
        <authorList>
            <person name="Zheng H."/>
            <person name="Zhang W."/>
            <person name="Zhang L."/>
            <person name="Zhang Z."/>
            <person name="Li J."/>
            <person name="Lu G."/>
            <person name="Zhu Y."/>
            <person name="Wang Y."/>
            <person name="Huang Y."/>
            <person name="Liu J."/>
            <person name="Kang H."/>
            <person name="Chen J."/>
            <person name="Wang L."/>
            <person name="Chen A."/>
            <person name="Yu S."/>
            <person name="Gao Z."/>
            <person name="Jin L."/>
            <person name="Gu W."/>
            <person name="Wang Z."/>
            <person name="Zhao L."/>
            <person name="Shi B."/>
            <person name="Wen H."/>
            <person name="Lin R."/>
            <person name="Jones M.K."/>
            <person name="Brejova B."/>
            <person name="Vinar T."/>
            <person name="Zhao G."/>
            <person name="McManus D.P."/>
            <person name="Chen Z."/>
            <person name="Zhou Y."/>
            <person name="Wang S."/>
        </authorList>
    </citation>
    <scope>NUCLEOTIDE SEQUENCE [LARGE SCALE GENOMIC DNA]</scope>
</reference>
<dbReference type="OMA" id="ECSIGAV"/>
<organism evidence="2 3">
    <name type="scientific">Echinococcus granulosus</name>
    <name type="common">Hydatid tapeworm</name>
    <dbReference type="NCBI Taxonomy" id="6210"/>
    <lineage>
        <taxon>Eukaryota</taxon>
        <taxon>Metazoa</taxon>
        <taxon>Spiralia</taxon>
        <taxon>Lophotrochozoa</taxon>
        <taxon>Platyhelminthes</taxon>
        <taxon>Cestoda</taxon>
        <taxon>Eucestoda</taxon>
        <taxon>Cyclophyllidea</taxon>
        <taxon>Taeniidae</taxon>
        <taxon>Echinococcus</taxon>
        <taxon>Echinococcus granulosus group</taxon>
    </lineage>
</organism>